<dbReference type="PANTHER" id="PTHR43477">
    <property type="entry name" value="DIHYDROANTICAPSIN 7-DEHYDROGENASE"/>
    <property type="match status" value="1"/>
</dbReference>
<comment type="caution">
    <text evidence="4">The sequence shown here is derived from an EMBL/GenBank/DDBJ whole genome shotgun (WGS) entry which is preliminary data.</text>
</comment>
<gene>
    <name evidence="4" type="ORF">FHP25_17255</name>
</gene>
<dbReference type="InterPro" id="IPR036291">
    <property type="entry name" value="NAD(P)-bd_dom_sf"/>
</dbReference>
<dbReference type="OrthoDB" id="9792355at2"/>
<evidence type="ECO:0000313" key="4">
    <source>
        <dbReference type="EMBL" id="TXL74346.1"/>
    </source>
</evidence>
<dbReference type="InterPro" id="IPR020904">
    <property type="entry name" value="Sc_DH/Rdtase_CS"/>
</dbReference>
<dbReference type="Proteomes" id="UP000321638">
    <property type="component" value="Unassembled WGS sequence"/>
</dbReference>
<dbReference type="SMART" id="SM00822">
    <property type="entry name" value="PKS_KR"/>
    <property type="match status" value="1"/>
</dbReference>
<keyword evidence="2" id="KW-0560">Oxidoreductase</keyword>
<dbReference type="PROSITE" id="PS00061">
    <property type="entry name" value="ADH_SHORT"/>
    <property type="match status" value="1"/>
</dbReference>
<dbReference type="InterPro" id="IPR051122">
    <property type="entry name" value="SDR_DHRS6-like"/>
</dbReference>
<dbReference type="FunFam" id="3.40.50.720:FF:000084">
    <property type="entry name" value="Short-chain dehydrogenase reductase"/>
    <property type="match status" value="1"/>
</dbReference>
<dbReference type="PRINTS" id="PR00081">
    <property type="entry name" value="GDHRDH"/>
</dbReference>
<dbReference type="PANTHER" id="PTHR43477:SF1">
    <property type="entry name" value="DIHYDROANTICAPSIN 7-DEHYDROGENASE"/>
    <property type="match status" value="1"/>
</dbReference>
<protein>
    <submittedName>
        <fullName evidence="4">SDR family oxidoreductase</fullName>
    </submittedName>
</protein>
<keyword evidence="5" id="KW-1185">Reference proteome</keyword>
<dbReference type="InterPro" id="IPR002347">
    <property type="entry name" value="SDR_fam"/>
</dbReference>
<comment type="similarity">
    <text evidence="1">Belongs to the short-chain dehydrogenases/reductases (SDR) family.</text>
</comment>
<proteinExistence type="inferred from homology"/>
<dbReference type="GO" id="GO:0016491">
    <property type="term" value="F:oxidoreductase activity"/>
    <property type="evidence" value="ECO:0007669"/>
    <property type="project" value="UniProtKB-KW"/>
</dbReference>
<dbReference type="EMBL" id="VDUZ01000019">
    <property type="protein sequence ID" value="TXL74346.1"/>
    <property type="molecule type" value="Genomic_DNA"/>
</dbReference>
<dbReference type="InterPro" id="IPR057326">
    <property type="entry name" value="KR_dom"/>
</dbReference>
<dbReference type="Pfam" id="PF13561">
    <property type="entry name" value="adh_short_C2"/>
    <property type="match status" value="1"/>
</dbReference>
<evidence type="ECO:0000256" key="1">
    <source>
        <dbReference type="ARBA" id="ARBA00006484"/>
    </source>
</evidence>
<dbReference type="SUPFAM" id="SSF51735">
    <property type="entry name" value="NAD(P)-binding Rossmann-fold domains"/>
    <property type="match status" value="1"/>
</dbReference>
<dbReference type="AlphaFoldDB" id="A0A5C8PKE1"/>
<dbReference type="Gene3D" id="3.40.50.720">
    <property type="entry name" value="NAD(P)-binding Rossmann-like Domain"/>
    <property type="match status" value="1"/>
</dbReference>
<name>A0A5C8PKE1_9HYPH</name>
<feature type="domain" description="Ketoreductase" evidence="3">
    <location>
        <begin position="6"/>
        <end position="179"/>
    </location>
</feature>
<sequence length="243" mass="25315">MDLARRRILVTGAASGIGRATAELFIARGARVALLDRDPAVAAVPGATVGLVVDVADEAAVTPAVNAAAAALGGLDGVVNSAGIDLVKSITDMTPAEWNRLLGVNLNGPFHVCRAAAPFLREAPEATVVNVASGAGLVPLRHRTAYCASKAGLVMFTKSLAMELAPVRVNAFCPGIIDTPLFRLSFENEPDPEAELRRILDRYLIKRAATPEEAAHVVLFLSSRASSIMTGVALAGDAGRTFH</sequence>
<dbReference type="CDD" id="cd05233">
    <property type="entry name" value="SDR_c"/>
    <property type="match status" value="1"/>
</dbReference>
<organism evidence="4 5">
    <name type="scientific">Vineibacter terrae</name>
    <dbReference type="NCBI Taxonomy" id="2586908"/>
    <lineage>
        <taxon>Bacteria</taxon>
        <taxon>Pseudomonadati</taxon>
        <taxon>Pseudomonadota</taxon>
        <taxon>Alphaproteobacteria</taxon>
        <taxon>Hyphomicrobiales</taxon>
        <taxon>Vineibacter</taxon>
    </lineage>
</organism>
<dbReference type="PRINTS" id="PR00080">
    <property type="entry name" value="SDRFAMILY"/>
</dbReference>
<accession>A0A5C8PKE1</accession>
<reference evidence="4 5" key="1">
    <citation type="submission" date="2019-06" db="EMBL/GenBank/DDBJ databases">
        <title>New taxonomy in bacterial strain CC-CFT640, isolated from vineyard.</title>
        <authorList>
            <person name="Lin S.-Y."/>
            <person name="Tsai C.-F."/>
            <person name="Young C.-C."/>
        </authorList>
    </citation>
    <scope>NUCLEOTIDE SEQUENCE [LARGE SCALE GENOMIC DNA]</scope>
    <source>
        <strain evidence="4 5">CC-CFT640</strain>
    </source>
</reference>
<evidence type="ECO:0000256" key="2">
    <source>
        <dbReference type="ARBA" id="ARBA00023002"/>
    </source>
</evidence>
<evidence type="ECO:0000313" key="5">
    <source>
        <dbReference type="Proteomes" id="UP000321638"/>
    </source>
</evidence>
<evidence type="ECO:0000259" key="3">
    <source>
        <dbReference type="SMART" id="SM00822"/>
    </source>
</evidence>